<comment type="caution">
    <text evidence="2">The sequence shown here is derived from an EMBL/GenBank/DDBJ whole genome shotgun (WGS) entry which is preliminary data.</text>
</comment>
<dbReference type="Proteomes" id="UP000320239">
    <property type="component" value="Unassembled WGS sequence"/>
</dbReference>
<keyword evidence="1" id="KW-0812">Transmembrane</keyword>
<feature type="transmembrane region" description="Helical" evidence="1">
    <location>
        <begin position="81"/>
        <end position="101"/>
    </location>
</feature>
<keyword evidence="3" id="KW-1185">Reference proteome</keyword>
<dbReference type="EMBL" id="VIWY01000001">
    <property type="protein sequence ID" value="TWG26512.1"/>
    <property type="molecule type" value="Genomic_DNA"/>
</dbReference>
<sequence>MPDRRGGERVEPSGRCRFAPYEGYVSGVRIQITSAPDPALIAAATRRRLRAPVLAARCAGWMLLAAAVLAQFATGVMRPELLASGAVLAVVAPIALVNHAARRSLRNGRPTTYEISDGGVARSDEERRHAYAWRAFRSVEALSGQLMFGLRGGRWVRVPTTGLTPSQVEQVLEAAVARGLRVYR</sequence>
<dbReference type="AlphaFoldDB" id="A0A561WRN7"/>
<name>A0A561WRN7_ACTTI</name>
<feature type="transmembrane region" description="Helical" evidence="1">
    <location>
        <begin position="54"/>
        <end position="75"/>
    </location>
</feature>
<evidence type="ECO:0000256" key="1">
    <source>
        <dbReference type="SAM" id="Phobius"/>
    </source>
</evidence>
<organism evidence="2 3">
    <name type="scientific">Actinoplanes teichomyceticus</name>
    <dbReference type="NCBI Taxonomy" id="1867"/>
    <lineage>
        <taxon>Bacteria</taxon>
        <taxon>Bacillati</taxon>
        <taxon>Actinomycetota</taxon>
        <taxon>Actinomycetes</taxon>
        <taxon>Micromonosporales</taxon>
        <taxon>Micromonosporaceae</taxon>
        <taxon>Actinoplanes</taxon>
    </lineage>
</organism>
<gene>
    <name evidence="2" type="ORF">FHX34_1011500</name>
</gene>
<accession>A0A561WRN7</accession>
<keyword evidence="1" id="KW-1133">Transmembrane helix</keyword>
<proteinExistence type="predicted"/>
<evidence type="ECO:0000313" key="2">
    <source>
        <dbReference type="EMBL" id="TWG26512.1"/>
    </source>
</evidence>
<evidence type="ECO:0008006" key="4">
    <source>
        <dbReference type="Google" id="ProtNLM"/>
    </source>
</evidence>
<keyword evidence="1" id="KW-0472">Membrane</keyword>
<protein>
    <recommendedName>
        <fullName evidence="4">YcxB-like protein</fullName>
    </recommendedName>
</protein>
<evidence type="ECO:0000313" key="3">
    <source>
        <dbReference type="Proteomes" id="UP000320239"/>
    </source>
</evidence>
<reference evidence="2 3" key="1">
    <citation type="submission" date="2019-06" db="EMBL/GenBank/DDBJ databases">
        <title>Sequencing the genomes of 1000 actinobacteria strains.</title>
        <authorList>
            <person name="Klenk H.-P."/>
        </authorList>
    </citation>
    <scope>NUCLEOTIDE SEQUENCE [LARGE SCALE GENOMIC DNA]</scope>
    <source>
        <strain evidence="2 3">DSM 43866</strain>
    </source>
</reference>